<dbReference type="Proteomes" id="UP001497516">
    <property type="component" value="Chromosome 2"/>
</dbReference>
<evidence type="ECO:0000313" key="1">
    <source>
        <dbReference type="EMBL" id="CAL1369313.1"/>
    </source>
</evidence>
<sequence length="186" mass="18997">MAPPAAVFHSFLSPGGGFFSDSTSGFESSLAGRSASSFGLVLPTVNAQAGVGVNCGATGAFPAVGEEVWRASSAFPRRTTPAQLSSSADLGSVSFSPGELLAIGLDGSPTLATLILVVTSAPIDFFSLSFSRDEVFSWQAGRLNQPPSFSSDALSDASFPGGGSFTRRLAASSVFSRLPPLPRRSA</sequence>
<evidence type="ECO:0000313" key="2">
    <source>
        <dbReference type="Proteomes" id="UP001497516"/>
    </source>
</evidence>
<gene>
    <name evidence="1" type="ORF">LTRI10_LOCUS11988</name>
</gene>
<protein>
    <submittedName>
        <fullName evidence="1">Uncharacterized protein</fullName>
    </submittedName>
</protein>
<proteinExistence type="predicted"/>
<reference evidence="1 2" key="1">
    <citation type="submission" date="2024-04" db="EMBL/GenBank/DDBJ databases">
        <authorList>
            <person name="Fracassetti M."/>
        </authorList>
    </citation>
    <scope>NUCLEOTIDE SEQUENCE [LARGE SCALE GENOMIC DNA]</scope>
</reference>
<dbReference type="EMBL" id="OZ034815">
    <property type="protein sequence ID" value="CAL1369313.1"/>
    <property type="molecule type" value="Genomic_DNA"/>
</dbReference>
<keyword evidence="2" id="KW-1185">Reference proteome</keyword>
<dbReference type="AlphaFoldDB" id="A0AAV2D9Q1"/>
<name>A0AAV2D9Q1_9ROSI</name>
<organism evidence="1 2">
    <name type="scientific">Linum trigynum</name>
    <dbReference type="NCBI Taxonomy" id="586398"/>
    <lineage>
        <taxon>Eukaryota</taxon>
        <taxon>Viridiplantae</taxon>
        <taxon>Streptophyta</taxon>
        <taxon>Embryophyta</taxon>
        <taxon>Tracheophyta</taxon>
        <taxon>Spermatophyta</taxon>
        <taxon>Magnoliopsida</taxon>
        <taxon>eudicotyledons</taxon>
        <taxon>Gunneridae</taxon>
        <taxon>Pentapetalae</taxon>
        <taxon>rosids</taxon>
        <taxon>fabids</taxon>
        <taxon>Malpighiales</taxon>
        <taxon>Linaceae</taxon>
        <taxon>Linum</taxon>
    </lineage>
</organism>
<accession>A0AAV2D9Q1</accession>